<evidence type="ECO:0000256" key="5">
    <source>
        <dbReference type="ARBA" id="ARBA00023204"/>
    </source>
</evidence>
<reference evidence="9 10" key="1">
    <citation type="submission" date="2016-10" db="EMBL/GenBank/DDBJ databases">
        <authorList>
            <person name="de Groot N.N."/>
        </authorList>
    </citation>
    <scope>NUCLEOTIDE SEQUENCE [LARGE SCALE GENOMIC DNA]</scope>
    <source>
        <strain evidence="9 10">DSM 7343</strain>
    </source>
</reference>
<dbReference type="EMBL" id="FNQN01000001">
    <property type="protein sequence ID" value="SDZ84902.1"/>
    <property type="molecule type" value="Genomic_DNA"/>
</dbReference>
<dbReference type="Proteomes" id="UP000199409">
    <property type="component" value="Unassembled WGS sequence"/>
</dbReference>
<comment type="similarity">
    <text evidence="1 7">Belongs to the RecO family.</text>
</comment>
<dbReference type="PANTHER" id="PTHR33991">
    <property type="entry name" value="DNA REPAIR PROTEIN RECO"/>
    <property type="match status" value="1"/>
</dbReference>
<dbReference type="Gene3D" id="1.20.1440.120">
    <property type="entry name" value="Recombination protein O, C-terminal domain"/>
    <property type="match status" value="1"/>
</dbReference>
<keyword evidence="10" id="KW-1185">Reference proteome</keyword>
<dbReference type="GO" id="GO:0043590">
    <property type="term" value="C:bacterial nucleoid"/>
    <property type="evidence" value="ECO:0007669"/>
    <property type="project" value="TreeGrafter"/>
</dbReference>
<dbReference type="OrthoDB" id="9780797at2"/>
<comment type="function">
    <text evidence="7">Involved in DNA repair and RecF pathway recombination.</text>
</comment>
<keyword evidence="5 7" id="KW-0234">DNA repair</keyword>
<dbReference type="HAMAP" id="MF_00201">
    <property type="entry name" value="RecO"/>
    <property type="match status" value="1"/>
</dbReference>
<dbReference type="Gene3D" id="2.40.50.140">
    <property type="entry name" value="Nucleic acid-binding proteins"/>
    <property type="match status" value="1"/>
</dbReference>
<protein>
    <recommendedName>
        <fullName evidence="2 7">DNA repair protein RecO</fullName>
    </recommendedName>
    <alternativeName>
        <fullName evidence="6 7">Recombination protein O</fullName>
    </alternativeName>
</protein>
<evidence type="ECO:0000256" key="4">
    <source>
        <dbReference type="ARBA" id="ARBA00023172"/>
    </source>
</evidence>
<evidence type="ECO:0000259" key="8">
    <source>
        <dbReference type="Pfam" id="PF11967"/>
    </source>
</evidence>
<dbReference type="Pfam" id="PF11967">
    <property type="entry name" value="RecO_N"/>
    <property type="match status" value="1"/>
</dbReference>
<accession>A0A1H3WEY8</accession>
<dbReference type="InterPro" id="IPR042242">
    <property type="entry name" value="RecO_C"/>
</dbReference>
<feature type="domain" description="DNA replication/recombination mediator RecO N-terminal" evidence="8">
    <location>
        <begin position="5"/>
        <end position="78"/>
    </location>
</feature>
<dbReference type="InterPro" id="IPR022572">
    <property type="entry name" value="DNA_rep/recomb_RecO_N"/>
</dbReference>
<evidence type="ECO:0000256" key="1">
    <source>
        <dbReference type="ARBA" id="ARBA00007452"/>
    </source>
</evidence>
<dbReference type="InterPro" id="IPR012340">
    <property type="entry name" value="NA-bd_OB-fold"/>
</dbReference>
<dbReference type="InterPro" id="IPR037278">
    <property type="entry name" value="ARFGAP/RecO"/>
</dbReference>
<proteinExistence type="inferred from homology"/>
<dbReference type="PANTHER" id="PTHR33991:SF1">
    <property type="entry name" value="DNA REPAIR PROTEIN RECO"/>
    <property type="match status" value="1"/>
</dbReference>
<dbReference type="Pfam" id="PF02565">
    <property type="entry name" value="RecO_C"/>
    <property type="match status" value="1"/>
</dbReference>
<dbReference type="NCBIfam" id="TIGR00613">
    <property type="entry name" value="reco"/>
    <property type="match status" value="1"/>
</dbReference>
<keyword evidence="3 7" id="KW-0227">DNA damage</keyword>
<dbReference type="SUPFAM" id="SSF50249">
    <property type="entry name" value="Nucleic acid-binding proteins"/>
    <property type="match status" value="1"/>
</dbReference>
<evidence type="ECO:0000256" key="3">
    <source>
        <dbReference type="ARBA" id="ARBA00022763"/>
    </source>
</evidence>
<dbReference type="GO" id="GO:0006310">
    <property type="term" value="P:DNA recombination"/>
    <property type="evidence" value="ECO:0007669"/>
    <property type="project" value="UniProtKB-UniRule"/>
</dbReference>
<evidence type="ECO:0000256" key="6">
    <source>
        <dbReference type="ARBA" id="ARBA00033409"/>
    </source>
</evidence>
<gene>
    <name evidence="7" type="primary">recO</name>
    <name evidence="9" type="ORF">SAMN05660420_00608</name>
</gene>
<dbReference type="RefSeq" id="WP_092344560.1">
    <property type="nucleotide sequence ID" value="NZ_FNQN01000001.1"/>
</dbReference>
<organism evidence="9 10">
    <name type="scientific">Desulfuromusa kysingii</name>
    <dbReference type="NCBI Taxonomy" id="37625"/>
    <lineage>
        <taxon>Bacteria</taxon>
        <taxon>Pseudomonadati</taxon>
        <taxon>Thermodesulfobacteriota</taxon>
        <taxon>Desulfuromonadia</taxon>
        <taxon>Desulfuromonadales</taxon>
        <taxon>Geopsychrobacteraceae</taxon>
        <taxon>Desulfuromusa</taxon>
    </lineage>
</organism>
<evidence type="ECO:0000256" key="2">
    <source>
        <dbReference type="ARBA" id="ARBA00021310"/>
    </source>
</evidence>
<dbReference type="InterPro" id="IPR003717">
    <property type="entry name" value="RecO"/>
</dbReference>
<dbReference type="GO" id="GO:0006302">
    <property type="term" value="P:double-strand break repair"/>
    <property type="evidence" value="ECO:0007669"/>
    <property type="project" value="TreeGrafter"/>
</dbReference>
<keyword evidence="4 7" id="KW-0233">DNA recombination</keyword>
<evidence type="ECO:0000256" key="7">
    <source>
        <dbReference type="HAMAP-Rule" id="MF_00201"/>
    </source>
</evidence>
<dbReference type="AlphaFoldDB" id="A0A1H3WEY8"/>
<dbReference type="SUPFAM" id="SSF57863">
    <property type="entry name" value="ArfGap/RecO-like zinc finger"/>
    <property type="match status" value="1"/>
</dbReference>
<dbReference type="STRING" id="37625.SAMN05660420_00608"/>
<evidence type="ECO:0000313" key="10">
    <source>
        <dbReference type="Proteomes" id="UP000199409"/>
    </source>
</evidence>
<sequence length="245" mass="27347">MVSDLHSCEALVLRHINYGEADVILSLFTPDYGLQKGFAKSARKSRKRFAAVLDPFTQAIFQWKSGRGNFWLLQDSELLTARVGLRADLQRLALASYGVELVELLLEEGQLHSVIYELLCSFLDYLDRGGDHLSAKLLFELRLIYLLGYMPHLLHCSECLKIFDDEPIRFDAIRGGSLCLQCAGSAGVPIGLGTVGSLARSLNVGHQQFDAFSFGRKTIQEASLILTQVLQQVLPREPKSQQFLC</sequence>
<evidence type="ECO:0000313" key="9">
    <source>
        <dbReference type="EMBL" id="SDZ84902.1"/>
    </source>
</evidence>
<name>A0A1H3WEY8_9BACT</name>